<keyword evidence="5" id="KW-1185">Reference proteome</keyword>
<dbReference type="OrthoDB" id="597215at2759"/>
<evidence type="ECO:0000313" key="4">
    <source>
        <dbReference type="EMBL" id="PIA32933.1"/>
    </source>
</evidence>
<dbReference type="GO" id="GO:0009451">
    <property type="term" value="P:RNA modification"/>
    <property type="evidence" value="ECO:0007669"/>
    <property type="project" value="InterPro"/>
</dbReference>
<organism evidence="4 5">
    <name type="scientific">Aquilegia coerulea</name>
    <name type="common">Rocky mountain columbine</name>
    <dbReference type="NCBI Taxonomy" id="218851"/>
    <lineage>
        <taxon>Eukaryota</taxon>
        <taxon>Viridiplantae</taxon>
        <taxon>Streptophyta</taxon>
        <taxon>Embryophyta</taxon>
        <taxon>Tracheophyta</taxon>
        <taxon>Spermatophyta</taxon>
        <taxon>Magnoliopsida</taxon>
        <taxon>Ranunculales</taxon>
        <taxon>Ranunculaceae</taxon>
        <taxon>Thalictroideae</taxon>
        <taxon>Aquilegia</taxon>
    </lineage>
</organism>
<dbReference type="InterPro" id="IPR046849">
    <property type="entry name" value="E2_motif"/>
</dbReference>
<dbReference type="STRING" id="218851.A0A2G5CNR1"/>
<evidence type="ECO:0000256" key="3">
    <source>
        <dbReference type="PROSITE-ProRule" id="PRU00708"/>
    </source>
</evidence>
<dbReference type="FunFam" id="1.25.40.10:FF:000690">
    <property type="entry name" value="Pentatricopeptide repeat-containing protein"/>
    <property type="match status" value="1"/>
</dbReference>
<dbReference type="PANTHER" id="PTHR47926">
    <property type="entry name" value="PENTATRICOPEPTIDE REPEAT-CONTAINING PROTEIN"/>
    <property type="match status" value="1"/>
</dbReference>
<proteinExistence type="inferred from homology"/>
<dbReference type="PROSITE" id="PS51375">
    <property type="entry name" value="PPR"/>
    <property type="match status" value="3"/>
</dbReference>
<dbReference type="Gene3D" id="1.25.40.10">
    <property type="entry name" value="Tetratricopeptide repeat domain"/>
    <property type="match status" value="3"/>
</dbReference>
<dbReference type="GO" id="GO:0003729">
    <property type="term" value="F:mRNA binding"/>
    <property type="evidence" value="ECO:0007669"/>
    <property type="project" value="UniProtKB-ARBA"/>
</dbReference>
<dbReference type="Pfam" id="PF01535">
    <property type="entry name" value="PPR"/>
    <property type="match status" value="7"/>
</dbReference>
<sequence length="541" mass="60583">MSLLLHLPTTLSSSTLLSSSSSFSILPNCSSVREIQQFHAQAIKLGHFDNDSLLHTKLISSCCSLFQSSPSNSIQEVHYALSLFNQTTNSSSFIYNTLIRAFNLVNQPEQAFLLFYRMLHNPFGIFPDKFTYPFVLKSCSQLFAIEEGQQLHCLAMKAGFVFDLFVENCLIHMYSRCGKIDSAFKVFEGISNGNVVTWNSMIDGFVKAGDMGSARRLFDEMPERNIVSWNSMIAGCVKESLFDEALDLFIELQVSGLCPDETTMMSIISMVSDLGLLSVGKKIHGYLIRNEFSLDGRLGVALIDMYSKCGSIYSALQVFEDIPNKNVGHWTSMIVGFSVHGCAEASLHLFSQMQKCGVKPNYVTFIGVLSACSHGGLVEQGIKHFNLMKMYNIEPRIQHYGCLVDLLGRFGIVKEAKMVIDNMPMEPGAVIWSTLLAACRNHGDTAIGEIAAQKLLELTPDYGAGYVLLSNLYAESYNWVEFGRMRRMMGERGVDKVSGISWIEVDGEIHEFLVGDKFHPRSLEMYKLLDELQRKLSWKEV</sequence>
<name>A0A2G5CNR1_AQUCA</name>
<keyword evidence="2" id="KW-0677">Repeat</keyword>
<evidence type="ECO:0008006" key="6">
    <source>
        <dbReference type="Google" id="ProtNLM"/>
    </source>
</evidence>
<dbReference type="NCBIfam" id="TIGR00756">
    <property type="entry name" value="PPR"/>
    <property type="match status" value="3"/>
</dbReference>
<dbReference type="Proteomes" id="UP000230069">
    <property type="component" value="Unassembled WGS sequence"/>
</dbReference>
<feature type="repeat" description="PPR" evidence="3">
    <location>
        <begin position="194"/>
        <end position="228"/>
    </location>
</feature>
<comment type="similarity">
    <text evidence="1">Belongs to the PPR family. PCMP-H subfamily.</text>
</comment>
<reference evidence="4 5" key="1">
    <citation type="submission" date="2017-09" db="EMBL/GenBank/DDBJ databases">
        <title>WGS assembly of Aquilegia coerulea Goldsmith.</title>
        <authorList>
            <person name="Hodges S."/>
            <person name="Kramer E."/>
            <person name="Nordborg M."/>
            <person name="Tomkins J."/>
            <person name="Borevitz J."/>
            <person name="Derieg N."/>
            <person name="Yan J."/>
            <person name="Mihaltcheva S."/>
            <person name="Hayes R.D."/>
            <person name="Rokhsar D."/>
        </authorList>
    </citation>
    <scope>NUCLEOTIDE SEQUENCE [LARGE SCALE GENOMIC DNA]</scope>
    <source>
        <strain evidence="5">cv. Goldsmith</strain>
    </source>
</reference>
<dbReference type="InterPro" id="IPR011990">
    <property type="entry name" value="TPR-like_helical_dom_sf"/>
</dbReference>
<dbReference type="InterPro" id="IPR002885">
    <property type="entry name" value="PPR_rpt"/>
</dbReference>
<gene>
    <name evidence="4" type="ORF">AQUCO_04300116v1</name>
</gene>
<evidence type="ECO:0000256" key="1">
    <source>
        <dbReference type="ARBA" id="ARBA00006643"/>
    </source>
</evidence>
<dbReference type="FunFam" id="1.25.40.10:FF:000348">
    <property type="entry name" value="Pentatricopeptide repeat-containing protein chloroplastic"/>
    <property type="match status" value="1"/>
</dbReference>
<feature type="repeat" description="PPR" evidence="3">
    <location>
        <begin position="326"/>
        <end position="360"/>
    </location>
</feature>
<dbReference type="Pfam" id="PF20430">
    <property type="entry name" value="Eplus_motif"/>
    <property type="match status" value="1"/>
</dbReference>
<protein>
    <recommendedName>
        <fullName evidence="6">Pentacotripeptide-repeat region of PRORP domain-containing protein</fullName>
    </recommendedName>
</protein>
<dbReference type="AlphaFoldDB" id="A0A2G5CNR1"/>
<dbReference type="InParanoid" id="A0A2G5CNR1"/>
<evidence type="ECO:0000256" key="2">
    <source>
        <dbReference type="ARBA" id="ARBA00022737"/>
    </source>
</evidence>
<dbReference type="EMBL" id="KZ305060">
    <property type="protein sequence ID" value="PIA32933.1"/>
    <property type="molecule type" value="Genomic_DNA"/>
</dbReference>
<dbReference type="Pfam" id="PF20431">
    <property type="entry name" value="E_motif"/>
    <property type="match status" value="1"/>
</dbReference>
<dbReference type="InterPro" id="IPR046960">
    <property type="entry name" value="PPR_At4g14850-like_plant"/>
</dbReference>
<dbReference type="PANTHER" id="PTHR47926:SF436">
    <property type="entry name" value="PENTATRICOPEPTIDE REPEAT-CONTAINING PROTEIN ELI1, CHLOROPLASTIC-LIKE ISOFORM X2"/>
    <property type="match status" value="1"/>
</dbReference>
<feature type="repeat" description="PPR" evidence="3">
    <location>
        <begin position="229"/>
        <end position="259"/>
    </location>
</feature>
<dbReference type="InterPro" id="IPR046848">
    <property type="entry name" value="E_motif"/>
</dbReference>
<accession>A0A2G5CNR1</accession>
<evidence type="ECO:0000313" key="5">
    <source>
        <dbReference type="Proteomes" id="UP000230069"/>
    </source>
</evidence>